<protein>
    <submittedName>
        <fullName evidence="2">Uncharacterized protein</fullName>
    </submittedName>
</protein>
<evidence type="ECO:0000313" key="3">
    <source>
        <dbReference type="Proteomes" id="UP000552709"/>
    </source>
</evidence>
<reference evidence="2 3" key="1">
    <citation type="submission" date="2020-08" db="EMBL/GenBank/DDBJ databases">
        <title>Genomic Encyclopedia of Type Strains, Phase IV (KMG-IV): sequencing the most valuable type-strain genomes for metagenomic binning, comparative biology and taxonomic classification.</title>
        <authorList>
            <person name="Goeker M."/>
        </authorList>
    </citation>
    <scope>NUCLEOTIDE SEQUENCE [LARGE SCALE GENOMIC DNA]</scope>
    <source>
        <strain evidence="2 3">DSM 27939</strain>
    </source>
</reference>
<gene>
    <name evidence="2" type="ORF">HNQ08_000868</name>
</gene>
<feature type="transmembrane region" description="Helical" evidence="1">
    <location>
        <begin position="12"/>
        <end position="30"/>
    </location>
</feature>
<dbReference type="AlphaFoldDB" id="A0A7W8NEH1"/>
<feature type="transmembrane region" description="Helical" evidence="1">
    <location>
        <begin position="42"/>
        <end position="60"/>
    </location>
</feature>
<accession>A0A7W8NEH1</accession>
<keyword evidence="1" id="KW-0812">Transmembrane</keyword>
<name>A0A7W8NEH1_9DEIO</name>
<sequence>MPPTPLTSAHLRGAAASVLISAVFAVIWGLNGSLALAGTWRLLALLLVAGITAALAGVALKLRCEAAHAPAPPGKGPPNPFLTTAYRVSVIAMVLAFPVAARLLTANGLEDAIMAAIAIIVGLHFFGLVPAFRNGAFAGVGGALCVLGVAALFLPVGIRTAVLGLGCAAILWLGVTSPALRSLGQLRRGHTSA</sequence>
<comment type="caution">
    <text evidence="2">The sequence shown here is derived from an EMBL/GenBank/DDBJ whole genome shotgun (WGS) entry which is preliminary data.</text>
</comment>
<feature type="transmembrane region" description="Helical" evidence="1">
    <location>
        <begin position="112"/>
        <end position="129"/>
    </location>
</feature>
<evidence type="ECO:0000313" key="2">
    <source>
        <dbReference type="EMBL" id="MBB5361783.1"/>
    </source>
</evidence>
<evidence type="ECO:0000256" key="1">
    <source>
        <dbReference type="SAM" id="Phobius"/>
    </source>
</evidence>
<keyword evidence="3" id="KW-1185">Reference proteome</keyword>
<dbReference type="RefSeq" id="WP_184127866.1">
    <property type="nucleotide sequence ID" value="NZ_JACHFL010000002.1"/>
</dbReference>
<organism evidence="2 3">
    <name type="scientific">Deinococcus humi</name>
    <dbReference type="NCBI Taxonomy" id="662880"/>
    <lineage>
        <taxon>Bacteria</taxon>
        <taxon>Thermotogati</taxon>
        <taxon>Deinococcota</taxon>
        <taxon>Deinococci</taxon>
        <taxon>Deinococcales</taxon>
        <taxon>Deinococcaceae</taxon>
        <taxon>Deinococcus</taxon>
    </lineage>
</organism>
<feature type="transmembrane region" description="Helical" evidence="1">
    <location>
        <begin position="136"/>
        <end position="154"/>
    </location>
</feature>
<keyword evidence="1" id="KW-0472">Membrane</keyword>
<dbReference type="Proteomes" id="UP000552709">
    <property type="component" value="Unassembled WGS sequence"/>
</dbReference>
<feature type="transmembrane region" description="Helical" evidence="1">
    <location>
        <begin position="160"/>
        <end position="180"/>
    </location>
</feature>
<dbReference type="EMBL" id="JACHFL010000002">
    <property type="protein sequence ID" value="MBB5361783.1"/>
    <property type="molecule type" value="Genomic_DNA"/>
</dbReference>
<keyword evidence="1" id="KW-1133">Transmembrane helix</keyword>
<proteinExistence type="predicted"/>